<dbReference type="RefSeq" id="WP_005383692.1">
    <property type="nucleotide sequence ID" value="NZ_KB291588.1"/>
</dbReference>
<protein>
    <recommendedName>
        <fullName evidence="2">dTDP-4-dehydrorhamnose reductase</fullName>
        <ecNumber evidence="2">1.1.1.133</ecNumber>
    </recommendedName>
</protein>
<keyword evidence="2" id="KW-0560">Oxidoreductase</keyword>
<dbReference type="Gene3D" id="3.40.50.720">
    <property type="entry name" value="NAD(P)-binding Rossmann-like Domain"/>
    <property type="match status" value="1"/>
</dbReference>
<proteinExistence type="inferred from homology"/>
<dbReference type="EC" id="1.1.1.133" evidence="2"/>
<dbReference type="Gene3D" id="3.90.25.10">
    <property type="entry name" value="UDP-galactose 4-epimerase, domain 1"/>
    <property type="match status" value="1"/>
</dbReference>
<evidence type="ECO:0000259" key="3">
    <source>
        <dbReference type="Pfam" id="PF04321"/>
    </source>
</evidence>
<dbReference type="Pfam" id="PF04321">
    <property type="entry name" value="RmlD_sub_bind"/>
    <property type="match status" value="1"/>
</dbReference>
<evidence type="ECO:0000313" key="4">
    <source>
        <dbReference type="EMBL" id="EKY18776.1"/>
    </source>
</evidence>
<feature type="domain" description="RmlD-like substrate binding" evidence="3">
    <location>
        <begin position="1"/>
        <end position="279"/>
    </location>
</feature>
<keyword evidence="2" id="KW-0521">NADP</keyword>
<dbReference type="SUPFAM" id="SSF51735">
    <property type="entry name" value="NAD(P)-binding Rossmann-fold domains"/>
    <property type="match status" value="1"/>
</dbReference>
<dbReference type="InterPro" id="IPR036291">
    <property type="entry name" value="NAD(P)-bd_dom_sf"/>
</dbReference>
<dbReference type="CDD" id="cd05254">
    <property type="entry name" value="dTDP_HR_like_SDR_e"/>
    <property type="match status" value="1"/>
</dbReference>
<comment type="similarity">
    <text evidence="1 2">Belongs to the dTDP-4-dehydrorhamnose reductase family.</text>
</comment>
<gene>
    <name evidence="4" type="ORF">HMPREF0870_01338</name>
</gene>
<evidence type="ECO:0000256" key="1">
    <source>
        <dbReference type="ARBA" id="ARBA00010944"/>
    </source>
</evidence>
<dbReference type="NCBIfam" id="TIGR01214">
    <property type="entry name" value="rmlD"/>
    <property type="match status" value="1"/>
</dbReference>
<dbReference type="EMBL" id="AMEX01000029">
    <property type="protein sequence ID" value="EKY18776.1"/>
    <property type="molecule type" value="Genomic_DNA"/>
</dbReference>
<comment type="caution">
    <text evidence="4">The sequence shown here is derived from an EMBL/GenBank/DDBJ whole genome shotgun (WGS) entry which is preliminary data.</text>
</comment>
<accession>A0ABP2SSC8</accession>
<dbReference type="PANTHER" id="PTHR10491">
    <property type="entry name" value="DTDP-4-DEHYDRORHAMNOSE REDUCTASE"/>
    <property type="match status" value="1"/>
</dbReference>
<comment type="function">
    <text evidence="2">Catalyzes the reduction of dTDP-6-deoxy-L-lyxo-4-hexulose to yield dTDP-L-rhamnose.</text>
</comment>
<dbReference type="InterPro" id="IPR029903">
    <property type="entry name" value="RmlD-like-bd"/>
</dbReference>
<organism evidence="4 5">
    <name type="scientific">Veillonella atypica KON</name>
    <dbReference type="NCBI Taxonomy" id="1128111"/>
    <lineage>
        <taxon>Bacteria</taxon>
        <taxon>Bacillati</taxon>
        <taxon>Bacillota</taxon>
        <taxon>Negativicutes</taxon>
        <taxon>Veillonellales</taxon>
        <taxon>Veillonellaceae</taxon>
        <taxon>Veillonella</taxon>
    </lineage>
</organism>
<dbReference type="PANTHER" id="PTHR10491:SF4">
    <property type="entry name" value="METHIONINE ADENOSYLTRANSFERASE 2 SUBUNIT BETA"/>
    <property type="match status" value="1"/>
</dbReference>
<sequence length="284" mass="32340">MKVLVTGANGQLGQDVIRELKEQHIECLGTTRDMLDLTDEHSVHRLIIEYSPDIVVHCAAYTAVDKAEDEIELCRKVNVDGTKYVVDACKVIDAKLMYISTDYVFPGKGTSFYQINDEKGPKNVYGQSKLDGEKIVKQYLDKYFIVRISWVFGIHGNNFVKTMLRLGETHSILRVVDDQIGSPTYTEDLSKLLVSMIQTDKYGIYQAHNEGVCSWAEFARTIFKLANMNVTVESIPSSEYPTKAIRPLNSRMDTSKLIEYGFNKLPNWQDGLMRYIAIFKNQNL</sequence>
<evidence type="ECO:0000313" key="5">
    <source>
        <dbReference type="Proteomes" id="UP000010412"/>
    </source>
</evidence>
<dbReference type="InterPro" id="IPR005913">
    <property type="entry name" value="dTDP_dehydrorham_reduct"/>
</dbReference>
<reference evidence="4 5" key="1">
    <citation type="submission" date="2012-05" db="EMBL/GenBank/DDBJ databases">
        <authorList>
            <person name="Weinstock G."/>
            <person name="Sodergren E."/>
            <person name="Lobos E.A."/>
            <person name="Fulton L."/>
            <person name="Fulton R."/>
            <person name="Courtney L."/>
            <person name="Fronick C."/>
            <person name="O'Laughlin M."/>
            <person name="Godfrey J."/>
            <person name="Wilson R.M."/>
            <person name="Miner T."/>
            <person name="Farmer C."/>
            <person name="Delehaunty K."/>
            <person name="Cordes M."/>
            <person name="Minx P."/>
            <person name="Tomlinson C."/>
            <person name="Chen J."/>
            <person name="Wollam A."/>
            <person name="Pepin K.H."/>
            <person name="Bhonagiri V."/>
            <person name="Zhang X."/>
            <person name="Suruliraj S."/>
            <person name="Warren W."/>
            <person name="Mitreva M."/>
            <person name="Mardis E.R."/>
            <person name="Wilson R.K."/>
        </authorList>
    </citation>
    <scope>NUCLEOTIDE SEQUENCE [LARGE SCALE GENOMIC DNA]</scope>
    <source>
        <strain evidence="4 5">KON</strain>
    </source>
</reference>
<keyword evidence="5" id="KW-1185">Reference proteome</keyword>
<comment type="pathway">
    <text evidence="2">Carbohydrate biosynthesis; dTDP-L-rhamnose biosynthesis.</text>
</comment>
<evidence type="ECO:0000256" key="2">
    <source>
        <dbReference type="RuleBase" id="RU364082"/>
    </source>
</evidence>
<dbReference type="Proteomes" id="UP000010412">
    <property type="component" value="Unassembled WGS sequence"/>
</dbReference>
<name>A0ABP2SSC8_9FIRM</name>